<feature type="transmembrane region" description="Helical" evidence="1">
    <location>
        <begin position="14"/>
        <end position="39"/>
    </location>
</feature>
<protein>
    <recommendedName>
        <fullName evidence="4">DUF2474 domain-containing protein</fullName>
    </recommendedName>
</protein>
<reference evidence="3" key="1">
    <citation type="journal article" date="2019" name="Int. J. Syst. Evol. Microbiol.">
        <title>The Global Catalogue of Microorganisms (GCM) 10K type strain sequencing project: providing services to taxonomists for standard genome sequencing and annotation.</title>
        <authorList>
            <consortium name="The Broad Institute Genomics Platform"/>
            <consortium name="The Broad Institute Genome Sequencing Center for Infectious Disease"/>
            <person name="Wu L."/>
            <person name="Ma J."/>
        </authorList>
    </citation>
    <scope>NUCLEOTIDE SEQUENCE [LARGE SCALE GENOMIC DNA]</scope>
    <source>
        <strain evidence="3">NBRC 103632</strain>
    </source>
</reference>
<name>A0AA37TCM4_9HYPH</name>
<comment type="caution">
    <text evidence="2">The sequence shown here is derived from an EMBL/GenBank/DDBJ whole genome shotgun (WGS) entry which is preliminary data.</text>
</comment>
<keyword evidence="1" id="KW-1133">Transmembrane helix</keyword>
<organism evidence="2 3">
    <name type="scientific">Methylobacterium tardum</name>
    <dbReference type="NCBI Taxonomy" id="374432"/>
    <lineage>
        <taxon>Bacteria</taxon>
        <taxon>Pseudomonadati</taxon>
        <taxon>Pseudomonadota</taxon>
        <taxon>Alphaproteobacteria</taxon>
        <taxon>Hyphomicrobiales</taxon>
        <taxon>Methylobacteriaceae</taxon>
        <taxon>Methylobacterium</taxon>
    </lineage>
</organism>
<evidence type="ECO:0000256" key="1">
    <source>
        <dbReference type="SAM" id="Phobius"/>
    </source>
</evidence>
<dbReference type="RefSeq" id="WP_238198686.1">
    <property type="nucleotide sequence ID" value="NZ_BPQZ01000025.1"/>
</dbReference>
<keyword evidence="1" id="KW-0812">Transmembrane</keyword>
<dbReference type="InterPro" id="IPR018895">
    <property type="entry name" value="DUF2474"/>
</dbReference>
<gene>
    <name evidence="2" type="ORF">GCM10007890_29320</name>
</gene>
<keyword evidence="1" id="KW-0472">Membrane</keyword>
<dbReference type="AlphaFoldDB" id="A0AA37TCM4"/>
<evidence type="ECO:0000313" key="2">
    <source>
        <dbReference type="EMBL" id="GLS70919.1"/>
    </source>
</evidence>
<dbReference type="Pfam" id="PF10617">
    <property type="entry name" value="DUF2474"/>
    <property type="match status" value="1"/>
</dbReference>
<dbReference type="Proteomes" id="UP001157440">
    <property type="component" value="Unassembled WGS sequence"/>
</dbReference>
<evidence type="ECO:0000313" key="3">
    <source>
        <dbReference type="Proteomes" id="UP001157440"/>
    </source>
</evidence>
<dbReference type="EMBL" id="BSPL01000017">
    <property type="protein sequence ID" value="GLS70919.1"/>
    <property type="molecule type" value="Genomic_DNA"/>
</dbReference>
<keyword evidence="3" id="KW-1185">Reference proteome</keyword>
<sequence>MTSETKPGSSLRRLGWFIALWAGGVGGLTAVALPLRWLLKAV</sequence>
<accession>A0AA37TCM4</accession>
<proteinExistence type="predicted"/>
<evidence type="ECO:0008006" key="4">
    <source>
        <dbReference type="Google" id="ProtNLM"/>
    </source>
</evidence>